<sequence length="435" mass="49187">MATTLMPFARPEQELFAHLCSFESYQSPKPSPRSLPKNNPRSEPCEQCLASELQSLLFTNNIKTMPKKQSKGLPILGSHHKTGGKNKPPRKPSPTGYEYTTEPAWTQAGLDLIISGQQSRYWGAPESNPTTYTADKHKEAQGPSDKAVTRRHRSDRKYSSLLEADSTMAEKSQTRRRVNPTTQPGVHGLESTKAQQSMSSTSNSTEAVLTSTSDPFIDAARPASTRPLQPILRASSSSPKRLTGSRRRVSFSAKDSVMIFKQEDETPIAEARHEWRVDCLPRRTEWEEQMADLAMERPKPYKYKSSMDKHPRSQHSPMQDPCSERVPSPDPDSSLRGAKSPPLKRKTPTHLPWDRPPMHKHRHVDVNCKHEILDPMPCSCEEPEKVYKGIFTNCRECRQKRLGEMQSGRAERTLRGEDGEAGDGWWSKFTKKIPF</sequence>
<protein>
    <submittedName>
        <fullName evidence="2">Uncharacterized protein</fullName>
    </submittedName>
</protein>
<feature type="region of interest" description="Disordered" evidence="1">
    <location>
        <begin position="25"/>
        <end position="45"/>
    </location>
</feature>
<comment type="caution">
    <text evidence="2">The sequence shown here is derived from an EMBL/GenBank/DDBJ whole genome shotgun (WGS) entry which is preliminary data.</text>
</comment>
<feature type="compositionally biased region" description="Basic and acidic residues" evidence="1">
    <location>
        <begin position="302"/>
        <end position="311"/>
    </location>
</feature>
<feature type="region of interest" description="Disordered" evidence="1">
    <location>
        <begin position="61"/>
        <end position="100"/>
    </location>
</feature>
<name>A0AAV9VNG0_9PEZI</name>
<gene>
    <name evidence="2" type="ORF">TWF730_000136</name>
</gene>
<feature type="compositionally biased region" description="Polar residues" evidence="1">
    <location>
        <begin position="192"/>
        <end position="214"/>
    </location>
</feature>
<feature type="region of interest" description="Disordered" evidence="1">
    <location>
        <begin position="302"/>
        <end position="358"/>
    </location>
</feature>
<evidence type="ECO:0000313" key="3">
    <source>
        <dbReference type="Proteomes" id="UP001373714"/>
    </source>
</evidence>
<dbReference type="Proteomes" id="UP001373714">
    <property type="component" value="Unassembled WGS sequence"/>
</dbReference>
<proteinExistence type="predicted"/>
<evidence type="ECO:0000256" key="1">
    <source>
        <dbReference type="SAM" id="MobiDB-lite"/>
    </source>
</evidence>
<evidence type="ECO:0000313" key="2">
    <source>
        <dbReference type="EMBL" id="KAK6362680.1"/>
    </source>
</evidence>
<dbReference type="AlphaFoldDB" id="A0AAV9VNG0"/>
<feature type="region of interest" description="Disordered" evidence="1">
    <location>
        <begin position="117"/>
        <end position="250"/>
    </location>
</feature>
<reference evidence="2 3" key="1">
    <citation type="submission" date="2019-10" db="EMBL/GenBank/DDBJ databases">
        <authorList>
            <person name="Palmer J.M."/>
        </authorList>
    </citation>
    <scope>NUCLEOTIDE SEQUENCE [LARGE SCALE GENOMIC DNA]</scope>
    <source>
        <strain evidence="2 3">TWF730</strain>
    </source>
</reference>
<organism evidence="2 3">
    <name type="scientific">Orbilia blumenaviensis</name>
    <dbReference type="NCBI Taxonomy" id="1796055"/>
    <lineage>
        <taxon>Eukaryota</taxon>
        <taxon>Fungi</taxon>
        <taxon>Dikarya</taxon>
        <taxon>Ascomycota</taxon>
        <taxon>Pezizomycotina</taxon>
        <taxon>Orbiliomycetes</taxon>
        <taxon>Orbiliales</taxon>
        <taxon>Orbiliaceae</taxon>
        <taxon>Orbilia</taxon>
    </lineage>
</organism>
<feature type="compositionally biased region" description="Basic residues" evidence="1">
    <location>
        <begin position="78"/>
        <end position="90"/>
    </location>
</feature>
<accession>A0AAV9VNG0</accession>
<dbReference type="EMBL" id="JAVHNS010000001">
    <property type="protein sequence ID" value="KAK6362680.1"/>
    <property type="molecule type" value="Genomic_DNA"/>
</dbReference>
<keyword evidence="3" id="KW-1185">Reference proteome</keyword>